<comment type="caution">
    <text evidence="12">The sequence shown here is derived from an EMBL/GenBank/DDBJ whole genome shotgun (WGS) entry which is preliminary data.</text>
</comment>
<feature type="region of interest" description="Disordered" evidence="10">
    <location>
        <begin position="38"/>
        <end position="60"/>
    </location>
</feature>
<dbReference type="Pfam" id="PF01612">
    <property type="entry name" value="DNA_pol_A_exo1"/>
    <property type="match status" value="1"/>
</dbReference>
<keyword evidence="6" id="KW-0460">Magnesium</keyword>
<organism evidence="12 13">
    <name type="scientific">Cinchona calisaya</name>
    <dbReference type="NCBI Taxonomy" id="153742"/>
    <lineage>
        <taxon>Eukaryota</taxon>
        <taxon>Viridiplantae</taxon>
        <taxon>Streptophyta</taxon>
        <taxon>Embryophyta</taxon>
        <taxon>Tracheophyta</taxon>
        <taxon>Spermatophyta</taxon>
        <taxon>Magnoliopsida</taxon>
        <taxon>eudicotyledons</taxon>
        <taxon>Gunneridae</taxon>
        <taxon>Pentapetalae</taxon>
        <taxon>asterids</taxon>
        <taxon>lamiids</taxon>
        <taxon>Gentianales</taxon>
        <taxon>Rubiaceae</taxon>
        <taxon>Cinchonoideae</taxon>
        <taxon>Cinchoneae</taxon>
        <taxon>Cinchona</taxon>
    </lineage>
</organism>
<keyword evidence="3" id="KW-0479">Metal-binding</keyword>
<evidence type="ECO:0000256" key="10">
    <source>
        <dbReference type="SAM" id="MobiDB-lite"/>
    </source>
</evidence>
<dbReference type="InterPro" id="IPR051132">
    <property type="entry name" value="3-5_Exonuclease_domain"/>
</dbReference>
<name>A0ABD2YIS3_9GENT</name>
<dbReference type="InterPro" id="IPR012337">
    <property type="entry name" value="RNaseH-like_sf"/>
</dbReference>
<keyword evidence="13" id="KW-1185">Reference proteome</keyword>
<dbReference type="PANTHER" id="PTHR13620">
    <property type="entry name" value="3-5 EXONUCLEASE"/>
    <property type="match status" value="1"/>
</dbReference>
<dbReference type="FunFam" id="3.30.420.10:FF:000114">
    <property type="entry name" value="Werner Syndrome-like exonuclease"/>
    <property type="match status" value="1"/>
</dbReference>
<dbReference type="CDD" id="cd06141">
    <property type="entry name" value="WRN_exo"/>
    <property type="match status" value="1"/>
</dbReference>
<evidence type="ECO:0000256" key="6">
    <source>
        <dbReference type="ARBA" id="ARBA00022842"/>
    </source>
</evidence>
<dbReference type="PANTHER" id="PTHR13620:SF109">
    <property type="entry name" value="3'-5' EXONUCLEASE"/>
    <property type="match status" value="1"/>
</dbReference>
<feature type="compositionally biased region" description="Polar residues" evidence="10">
    <location>
        <begin position="38"/>
        <end position="51"/>
    </location>
</feature>
<dbReference type="SMART" id="SM00474">
    <property type="entry name" value="35EXOc"/>
    <property type="match status" value="1"/>
</dbReference>
<evidence type="ECO:0000256" key="9">
    <source>
        <dbReference type="ARBA" id="ARBA00042761"/>
    </source>
</evidence>
<keyword evidence="2" id="KW-0540">Nuclease</keyword>
<evidence type="ECO:0000313" key="13">
    <source>
        <dbReference type="Proteomes" id="UP001630127"/>
    </source>
</evidence>
<dbReference type="InterPro" id="IPR002562">
    <property type="entry name" value="3'-5'_exonuclease_dom"/>
</dbReference>
<sequence length="324" mass="36676">MGTSLTQEFPDWELPFTDEELQAIDDVVLQCTSTTTSSSKRHVSNNISSDPASDDSQKKSRRRLPDSLFIFNQNNNSNNSKSLSISPCHRRNRFPYYAFRHSSPSNYQGNMTMRYPEMAFRGRIVYSRSFDEVEKSAKELLSFVEAKKRKGGQAILGFDIEWRPTFRRGVPPGKAAVMQICGDNNLCYVFHIIHSGISQSLKYLLENPTSVKVGVCIANDAFKIFQDHNVSVKALEDLSDLANHKLGGDCKKWSLSSLTEMLICKQLPKPNKIRLGNWEADVLSKEKLNYAATDAFVSWYLYEVLQTLPEAENNKIEESVVVAP</sequence>
<dbReference type="GO" id="GO:0005634">
    <property type="term" value="C:nucleus"/>
    <property type="evidence" value="ECO:0007669"/>
    <property type="project" value="UniProtKB-SubCell"/>
</dbReference>
<dbReference type="Proteomes" id="UP001630127">
    <property type="component" value="Unassembled WGS sequence"/>
</dbReference>
<evidence type="ECO:0000256" key="1">
    <source>
        <dbReference type="ARBA" id="ARBA00004123"/>
    </source>
</evidence>
<accession>A0ABD2YIS3</accession>
<keyword evidence="7" id="KW-0539">Nucleus</keyword>
<protein>
    <recommendedName>
        <fullName evidence="8">3'-5' exonuclease</fullName>
    </recommendedName>
    <alternativeName>
        <fullName evidence="9">Werner Syndrome-like exonuclease</fullName>
    </alternativeName>
</protein>
<evidence type="ECO:0000256" key="5">
    <source>
        <dbReference type="ARBA" id="ARBA00022839"/>
    </source>
</evidence>
<dbReference type="SUPFAM" id="SSF53098">
    <property type="entry name" value="Ribonuclease H-like"/>
    <property type="match status" value="1"/>
</dbReference>
<evidence type="ECO:0000313" key="12">
    <source>
        <dbReference type="EMBL" id="KAL3507283.1"/>
    </source>
</evidence>
<dbReference type="EMBL" id="JBJUIK010000013">
    <property type="protein sequence ID" value="KAL3507283.1"/>
    <property type="molecule type" value="Genomic_DNA"/>
</dbReference>
<evidence type="ECO:0000256" key="7">
    <source>
        <dbReference type="ARBA" id="ARBA00023242"/>
    </source>
</evidence>
<keyword evidence="5" id="KW-0269">Exonuclease</keyword>
<gene>
    <name evidence="12" type="ORF">ACH5RR_032665</name>
</gene>
<evidence type="ECO:0000256" key="8">
    <source>
        <dbReference type="ARBA" id="ARBA00040531"/>
    </source>
</evidence>
<evidence type="ECO:0000256" key="4">
    <source>
        <dbReference type="ARBA" id="ARBA00022801"/>
    </source>
</evidence>
<keyword evidence="4" id="KW-0378">Hydrolase</keyword>
<dbReference type="GO" id="GO:0008408">
    <property type="term" value="F:3'-5' exonuclease activity"/>
    <property type="evidence" value="ECO:0007669"/>
    <property type="project" value="UniProtKB-ARBA"/>
</dbReference>
<evidence type="ECO:0000256" key="3">
    <source>
        <dbReference type="ARBA" id="ARBA00022723"/>
    </source>
</evidence>
<comment type="subcellular location">
    <subcellularLocation>
        <location evidence="1">Nucleus</location>
    </subcellularLocation>
</comment>
<dbReference type="Gene3D" id="3.30.420.10">
    <property type="entry name" value="Ribonuclease H-like superfamily/Ribonuclease H"/>
    <property type="match status" value="1"/>
</dbReference>
<reference evidence="12 13" key="1">
    <citation type="submission" date="2024-11" db="EMBL/GenBank/DDBJ databases">
        <title>A near-complete genome assembly of Cinchona calisaya.</title>
        <authorList>
            <person name="Lian D.C."/>
            <person name="Zhao X.W."/>
            <person name="Wei L."/>
        </authorList>
    </citation>
    <scope>NUCLEOTIDE SEQUENCE [LARGE SCALE GENOMIC DNA]</scope>
    <source>
        <tissue evidence="12">Nenye</tissue>
    </source>
</reference>
<feature type="domain" description="3'-5' exonuclease" evidence="11">
    <location>
        <begin position="131"/>
        <end position="310"/>
    </location>
</feature>
<dbReference type="InterPro" id="IPR036397">
    <property type="entry name" value="RNaseH_sf"/>
</dbReference>
<dbReference type="GO" id="GO:0046872">
    <property type="term" value="F:metal ion binding"/>
    <property type="evidence" value="ECO:0007669"/>
    <property type="project" value="UniProtKB-KW"/>
</dbReference>
<dbReference type="AlphaFoldDB" id="A0ABD2YIS3"/>
<evidence type="ECO:0000256" key="2">
    <source>
        <dbReference type="ARBA" id="ARBA00022722"/>
    </source>
</evidence>
<proteinExistence type="predicted"/>
<evidence type="ECO:0000259" key="11">
    <source>
        <dbReference type="SMART" id="SM00474"/>
    </source>
</evidence>